<evidence type="ECO:0000256" key="11">
    <source>
        <dbReference type="ARBA" id="ARBA00047859"/>
    </source>
</evidence>
<evidence type="ECO:0000313" key="18">
    <source>
        <dbReference type="Proteomes" id="UP000028864"/>
    </source>
</evidence>
<dbReference type="GO" id="GO:0050660">
    <property type="term" value="F:flavin adenine dinucleotide binding"/>
    <property type="evidence" value="ECO:0007669"/>
    <property type="project" value="InterPro"/>
</dbReference>
<comment type="similarity">
    <text evidence="8">Belongs to the DszC flavin monooxygenase family.</text>
</comment>
<comment type="catalytic activity">
    <reaction evidence="11">
        <text>dibenzothiophene + FMNH2 + O2 = dibenzothiophene 5-oxide + FMN + H2O + H(+)</text>
        <dbReference type="Rhea" id="RHEA:49076"/>
        <dbReference type="ChEBI" id="CHEBI:15377"/>
        <dbReference type="ChEBI" id="CHEBI:15378"/>
        <dbReference type="ChEBI" id="CHEBI:15379"/>
        <dbReference type="ChEBI" id="CHEBI:23681"/>
        <dbReference type="ChEBI" id="CHEBI:23683"/>
        <dbReference type="ChEBI" id="CHEBI:57618"/>
        <dbReference type="ChEBI" id="CHEBI:58210"/>
    </reaction>
</comment>
<dbReference type="NCBIfam" id="TIGR04022">
    <property type="entry name" value="sulfur_SfnB"/>
    <property type="match status" value="1"/>
</dbReference>
<evidence type="ECO:0000256" key="2">
    <source>
        <dbReference type="ARBA" id="ARBA00022630"/>
    </source>
</evidence>
<gene>
    <name evidence="17" type="ORF">BN1047_00830</name>
</gene>
<reference evidence="17" key="2">
    <citation type="submission" date="2015-09" db="EMBL/GenBank/DDBJ databases">
        <title>Draft genome sequence of Mycobacterium neoaurum DSM 44074.</title>
        <authorList>
            <person name="Croce O."/>
            <person name="Robert C."/>
            <person name="Raoult D."/>
            <person name="Drancourt M."/>
        </authorList>
    </citation>
    <scope>NUCLEOTIDE SEQUENCE</scope>
    <source>
        <strain evidence="17">DSM 44074</strain>
    </source>
</reference>
<evidence type="ECO:0000256" key="10">
    <source>
        <dbReference type="ARBA" id="ARBA00034345"/>
    </source>
</evidence>
<evidence type="ECO:0000256" key="13">
    <source>
        <dbReference type="ARBA" id="ARBA00049456"/>
    </source>
</evidence>
<keyword evidence="2" id="KW-0285">Flavoprotein</keyword>
<evidence type="ECO:0000259" key="16">
    <source>
        <dbReference type="Pfam" id="PF08028"/>
    </source>
</evidence>
<accession>A0AAV2WFH7</accession>
<protein>
    <recommendedName>
        <fullName evidence="10">Dibenzothiophene monooxygenase</fullName>
        <ecNumber evidence="9">1.14.14.21</ecNumber>
    </recommendedName>
</protein>
<dbReference type="GO" id="GO:0008470">
    <property type="term" value="F:3-methylbutanoyl-CoA dehydrogenase activity"/>
    <property type="evidence" value="ECO:0007669"/>
    <property type="project" value="TreeGrafter"/>
</dbReference>
<dbReference type="Pfam" id="PF02770">
    <property type="entry name" value="Acyl-CoA_dh_M"/>
    <property type="match status" value="1"/>
</dbReference>
<evidence type="ECO:0000256" key="4">
    <source>
        <dbReference type="ARBA" id="ARBA00022741"/>
    </source>
</evidence>
<dbReference type="PIRSF" id="PIRSF016578">
    <property type="entry name" value="HsaA"/>
    <property type="match status" value="1"/>
</dbReference>
<dbReference type="EC" id="1.14.14.21" evidence="9"/>
<keyword evidence="4" id="KW-0547">Nucleotide-binding</keyword>
<dbReference type="GO" id="GO:0004497">
    <property type="term" value="F:monooxygenase activity"/>
    <property type="evidence" value="ECO:0007669"/>
    <property type="project" value="UniProtKB-KW"/>
</dbReference>
<dbReference type="Pfam" id="PF02771">
    <property type="entry name" value="Acyl-CoA_dh_N"/>
    <property type="match status" value="1"/>
</dbReference>
<proteinExistence type="inferred from homology"/>
<dbReference type="GO" id="GO:0005737">
    <property type="term" value="C:cytoplasm"/>
    <property type="evidence" value="ECO:0007669"/>
    <property type="project" value="UniProtKB-SubCell"/>
</dbReference>
<dbReference type="InterPro" id="IPR046373">
    <property type="entry name" value="Acyl-CoA_Oxase/DH_mid-dom_sf"/>
</dbReference>
<dbReference type="Gene3D" id="1.10.540.10">
    <property type="entry name" value="Acyl-CoA dehydrogenase/oxidase, N-terminal domain"/>
    <property type="match status" value="1"/>
</dbReference>
<evidence type="ECO:0000259" key="15">
    <source>
        <dbReference type="Pfam" id="PF02771"/>
    </source>
</evidence>
<dbReference type="InterPro" id="IPR036250">
    <property type="entry name" value="AcylCo_DH-like_C"/>
</dbReference>
<dbReference type="PANTHER" id="PTHR43884">
    <property type="entry name" value="ACYL-COA DEHYDROGENASE"/>
    <property type="match status" value="1"/>
</dbReference>
<comment type="pathway">
    <text evidence="7">Sulfur metabolism; dibenzothiophene degradation.</text>
</comment>
<dbReference type="Proteomes" id="UP000028864">
    <property type="component" value="Unassembled WGS sequence"/>
</dbReference>
<dbReference type="InterPro" id="IPR013786">
    <property type="entry name" value="AcylCoA_DH/ox_N"/>
</dbReference>
<dbReference type="AlphaFoldDB" id="A0AAV2WFH7"/>
<feature type="domain" description="Acyl-CoA oxidase/dehydrogenase middle" evidence="14">
    <location>
        <begin position="147"/>
        <end position="240"/>
    </location>
</feature>
<dbReference type="SUPFAM" id="SSF56645">
    <property type="entry name" value="Acyl-CoA dehydrogenase NM domain-like"/>
    <property type="match status" value="1"/>
</dbReference>
<dbReference type="SUPFAM" id="SSF47203">
    <property type="entry name" value="Acyl-CoA dehydrogenase C-terminal domain-like"/>
    <property type="match status" value="1"/>
</dbReference>
<comment type="catalytic activity">
    <reaction evidence="12">
        <text>dibenzothiophene 5-oxide + FMNH2 + O2 = dibenzothiophene 5,5-dioxide + FMN + H2O + H(+)</text>
        <dbReference type="Rhea" id="RHEA:49080"/>
        <dbReference type="ChEBI" id="CHEBI:15377"/>
        <dbReference type="ChEBI" id="CHEBI:15378"/>
        <dbReference type="ChEBI" id="CHEBI:15379"/>
        <dbReference type="ChEBI" id="CHEBI:23683"/>
        <dbReference type="ChEBI" id="CHEBI:57618"/>
        <dbReference type="ChEBI" id="CHEBI:58210"/>
        <dbReference type="ChEBI" id="CHEBI:90356"/>
    </reaction>
</comment>
<evidence type="ECO:0000256" key="5">
    <source>
        <dbReference type="ARBA" id="ARBA00023002"/>
    </source>
</evidence>
<dbReference type="InterPro" id="IPR009100">
    <property type="entry name" value="AcylCoA_DH/oxidase_NM_dom_sf"/>
</dbReference>
<evidence type="ECO:0000256" key="8">
    <source>
        <dbReference type="ARBA" id="ARBA00034317"/>
    </source>
</evidence>
<dbReference type="InterPro" id="IPR006091">
    <property type="entry name" value="Acyl-CoA_Oxase/DH_mid-dom"/>
</dbReference>
<evidence type="ECO:0000256" key="3">
    <source>
        <dbReference type="ARBA" id="ARBA00022643"/>
    </source>
</evidence>
<name>A0AAV2WFH7_MYCNE</name>
<comment type="catalytic activity">
    <reaction evidence="13">
        <text>dibenzothiophene + 2 FMNH2 + 2 O2 = dibenzothiophene 5,5-dioxide + 2 FMN + 2 H2O + 2 H(+)</text>
        <dbReference type="Rhea" id="RHEA:49072"/>
        <dbReference type="ChEBI" id="CHEBI:15377"/>
        <dbReference type="ChEBI" id="CHEBI:15378"/>
        <dbReference type="ChEBI" id="CHEBI:15379"/>
        <dbReference type="ChEBI" id="CHEBI:23681"/>
        <dbReference type="ChEBI" id="CHEBI:57618"/>
        <dbReference type="ChEBI" id="CHEBI:58210"/>
        <dbReference type="ChEBI" id="CHEBI:90356"/>
        <dbReference type="EC" id="1.14.14.21"/>
    </reaction>
</comment>
<reference evidence="17" key="1">
    <citation type="submission" date="2014-05" db="EMBL/GenBank/DDBJ databases">
        <authorList>
            <person name="Urmite Genomes"/>
        </authorList>
    </citation>
    <scope>NUCLEOTIDE SEQUENCE</scope>
    <source>
        <strain evidence="17">DSM 44074</strain>
    </source>
</reference>
<sequence>MHHRRGGGHDPEVTPRLHSIVGAPGARITDPAHALALAAELSASFAEGAAARDAHRELPHAQVQALKDSGLLALSVPIEYGGIAAPATVLAEVFRLLAHGDPSLAQIPHSHFTFLEALRLQGSDAQRAFFYEKVLGGALFANAQSEKGPHPIDVDATTLIRDGEDYVLRGRKYYSTGALFADWVIVRASLPDRPGQTPTSSTPKALAFIAADTDGLQVVDDWDGMGQRTTASGTVTLDEVRVPISQVVPFTPIFSRPTTYGARAQLLHAALDVGIATAALGEGVRQAAKARPHFEAGVDSAAGDPTVVQIAGELTVTVRGAQALLVEAARAVDSAAADLDEDSSAAASVAVAIAKVAATRASLDASSTLFELGGTRSASGAANLSRYWRDARTHTLHDATRWKVQHIGRYTLSGTKPPRHGQL</sequence>
<keyword evidence="3" id="KW-0288">FMN</keyword>
<dbReference type="Gene3D" id="1.20.140.10">
    <property type="entry name" value="Butyryl-CoA Dehydrogenase, subunit A, domain 3"/>
    <property type="match status" value="1"/>
</dbReference>
<dbReference type="InterPro" id="IPR023922">
    <property type="entry name" value="S04_starv_induced_SfnB"/>
</dbReference>
<dbReference type="Pfam" id="PF08028">
    <property type="entry name" value="Acyl-CoA_dh_2"/>
    <property type="match status" value="1"/>
</dbReference>
<dbReference type="InterPro" id="IPR013107">
    <property type="entry name" value="Acyl-CoA_DH_C"/>
</dbReference>
<dbReference type="EMBL" id="LK021337">
    <property type="protein sequence ID" value="CDQ42969.1"/>
    <property type="molecule type" value="Genomic_DNA"/>
</dbReference>
<comment type="subcellular location">
    <subcellularLocation>
        <location evidence="1">Cytoplasm</location>
    </subcellularLocation>
</comment>
<evidence type="ECO:0000256" key="6">
    <source>
        <dbReference type="ARBA" id="ARBA00023033"/>
    </source>
</evidence>
<keyword evidence="6" id="KW-0503">Monooxygenase</keyword>
<evidence type="ECO:0000256" key="12">
    <source>
        <dbReference type="ARBA" id="ARBA00048445"/>
    </source>
</evidence>
<dbReference type="Gene3D" id="2.40.110.10">
    <property type="entry name" value="Butyryl-CoA Dehydrogenase, subunit A, domain 2"/>
    <property type="match status" value="1"/>
</dbReference>
<evidence type="ECO:0000256" key="7">
    <source>
        <dbReference type="ARBA" id="ARBA00034307"/>
    </source>
</evidence>
<feature type="domain" description="Acyl-CoA dehydrogenase/oxidase N-terminal" evidence="15">
    <location>
        <begin position="45"/>
        <end position="137"/>
    </location>
</feature>
<dbReference type="PANTHER" id="PTHR43884:SF12">
    <property type="entry name" value="ISOVALERYL-COA DEHYDROGENASE, MITOCHONDRIAL-RELATED"/>
    <property type="match status" value="1"/>
</dbReference>
<organism evidence="17 18">
    <name type="scientific">Mycolicibacterium neoaurum</name>
    <name type="common">Mycobacterium neoaurum</name>
    <dbReference type="NCBI Taxonomy" id="1795"/>
    <lineage>
        <taxon>Bacteria</taxon>
        <taxon>Bacillati</taxon>
        <taxon>Actinomycetota</taxon>
        <taxon>Actinomycetes</taxon>
        <taxon>Mycobacteriales</taxon>
        <taxon>Mycobacteriaceae</taxon>
        <taxon>Mycolicibacterium</taxon>
    </lineage>
</organism>
<evidence type="ECO:0000256" key="9">
    <source>
        <dbReference type="ARBA" id="ARBA00034328"/>
    </source>
</evidence>
<dbReference type="GO" id="GO:0006552">
    <property type="term" value="P:L-leucine catabolic process"/>
    <property type="evidence" value="ECO:0007669"/>
    <property type="project" value="TreeGrafter"/>
</dbReference>
<keyword evidence="5" id="KW-0560">Oxidoreductase</keyword>
<evidence type="ECO:0000256" key="1">
    <source>
        <dbReference type="ARBA" id="ARBA00004496"/>
    </source>
</evidence>
<evidence type="ECO:0000259" key="14">
    <source>
        <dbReference type="Pfam" id="PF02770"/>
    </source>
</evidence>
<dbReference type="InterPro" id="IPR037069">
    <property type="entry name" value="AcylCoA_DH/ox_N_sf"/>
</dbReference>
<feature type="domain" description="Acyl-CoA dehydrogenase C-terminal" evidence="16">
    <location>
        <begin position="266"/>
        <end position="401"/>
    </location>
</feature>
<evidence type="ECO:0000313" key="17">
    <source>
        <dbReference type="EMBL" id="CDQ42969.1"/>
    </source>
</evidence>